<keyword evidence="3" id="KW-0539">Nucleus</keyword>
<dbReference type="CDD" id="cd00067">
    <property type="entry name" value="GAL4"/>
    <property type="match status" value="1"/>
</dbReference>
<dbReference type="PANTHER" id="PTHR31001:SF57">
    <property type="entry name" value="ZN(II)2CYS6 TRANSCRIPTION FACTOR (EUROFUNG)"/>
    <property type="match status" value="1"/>
</dbReference>
<dbReference type="CDD" id="cd12148">
    <property type="entry name" value="fungal_TF_MHR"/>
    <property type="match status" value="1"/>
</dbReference>
<dbReference type="Pfam" id="PF00172">
    <property type="entry name" value="Zn_clus"/>
    <property type="match status" value="1"/>
</dbReference>
<dbReference type="InterPro" id="IPR036864">
    <property type="entry name" value="Zn2-C6_fun-type_DNA-bd_sf"/>
</dbReference>
<organism evidence="6 7">
    <name type="scientific">Fusarium tricinctum</name>
    <dbReference type="NCBI Taxonomy" id="61284"/>
    <lineage>
        <taxon>Eukaryota</taxon>
        <taxon>Fungi</taxon>
        <taxon>Dikarya</taxon>
        <taxon>Ascomycota</taxon>
        <taxon>Pezizomycotina</taxon>
        <taxon>Sordariomycetes</taxon>
        <taxon>Hypocreomycetidae</taxon>
        <taxon>Hypocreales</taxon>
        <taxon>Nectriaceae</taxon>
        <taxon>Fusarium</taxon>
        <taxon>Fusarium tricinctum species complex</taxon>
    </lineage>
</organism>
<dbReference type="InterPro" id="IPR050613">
    <property type="entry name" value="Sec_Metabolite_Reg"/>
</dbReference>
<feature type="region of interest" description="Disordered" evidence="4">
    <location>
        <begin position="87"/>
        <end position="127"/>
    </location>
</feature>
<feature type="region of interest" description="Disordered" evidence="4">
    <location>
        <begin position="371"/>
        <end position="399"/>
    </location>
</feature>
<dbReference type="GO" id="GO:0005634">
    <property type="term" value="C:nucleus"/>
    <property type="evidence" value="ECO:0007669"/>
    <property type="project" value="UniProtKB-SubCell"/>
</dbReference>
<feature type="domain" description="Zn(2)-C6 fungal-type" evidence="5">
    <location>
        <begin position="16"/>
        <end position="45"/>
    </location>
</feature>
<dbReference type="EMBL" id="JAGPXF010000001">
    <property type="protein sequence ID" value="KAH7261743.1"/>
    <property type="molecule type" value="Genomic_DNA"/>
</dbReference>
<dbReference type="GO" id="GO:0006351">
    <property type="term" value="P:DNA-templated transcription"/>
    <property type="evidence" value="ECO:0007669"/>
    <property type="project" value="InterPro"/>
</dbReference>
<dbReference type="PROSITE" id="PS50048">
    <property type="entry name" value="ZN2_CY6_FUNGAL_2"/>
    <property type="match status" value="1"/>
</dbReference>
<keyword evidence="7" id="KW-1185">Reference proteome</keyword>
<evidence type="ECO:0000259" key="5">
    <source>
        <dbReference type="PROSITE" id="PS50048"/>
    </source>
</evidence>
<proteinExistence type="predicted"/>
<dbReference type="OrthoDB" id="424974at2759"/>
<feature type="compositionally biased region" description="Basic and acidic residues" evidence="4">
    <location>
        <begin position="112"/>
        <end position="127"/>
    </location>
</feature>
<keyword evidence="2" id="KW-0479">Metal-binding</keyword>
<reference evidence="6" key="1">
    <citation type="journal article" date="2021" name="Nat. Commun.">
        <title>Genetic determinants of endophytism in the Arabidopsis root mycobiome.</title>
        <authorList>
            <person name="Mesny F."/>
            <person name="Miyauchi S."/>
            <person name="Thiergart T."/>
            <person name="Pickel B."/>
            <person name="Atanasova L."/>
            <person name="Karlsson M."/>
            <person name="Huettel B."/>
            <person name="Barry K.W."/>
            <person name="Haridas S."/>
            <person name="Chen C."/>
            <person name="Bauer D."/>
            <person name="Andreopoulos W."/>
            <person name="Pangilinan J."/>
            <person name="LaButti K."/>
            <person name="Riley R."/>
            <person name="Lipzen A."/>
            <person name="Clum A."/>
            <person name="Drula E."/>
            <person name="Henrissat B."/>
            <person name="Kohler A."/>
            <person name="Grigoriev I.V."/>
            <person name="Martin F.M."/>
            <person name="Hacquard S."/>
        </authorList>
    </citation>
    <scope>NUCLEOTIDE SEQUENCE</scope>
    <source>
        <strain evidence="6">MPI-SDFR-AT-0068</strain>
    </source>
</reference>
<comment type="caution">
    <text evidence="6">The sequence shown here is derived from an EMBL/GenBank/DDBJ whole genome shotgun (WGS) entry which is preliminary data.</text>
</comment>
<dbReference type="SUPFAM" id="SSF57701">
    <property type="entry name" value="Zn2/Cys6 DNA-binding domain"/>
    <property type="match status" value="1"/>
</dbReference>
<evidence type="ECO:0000256" key="1">
    <source>
        <dbReference type="ARBA" id="ARBA00004123"/>
    </source>
</evidence>
<dbReference type="InterPro" id="IPR001138">
    <property type="entry name" value="Zn2Cys6_DnaBD"/>
</dbReference>
<protein>
    <recommendedName>
        <fullName evidence="5">Zn(2)-C6 fungal-type domain-containing protein</fullName>
    </recommendedName>
</protein>
<dbReference type="InterPro" id="IPR007219">
    <property type="entry name" value="XnlR_reg_dom"/>
</dbReference>
<dbReference type="SMART" id="SM00066">
    <property type="entry name" value="GAL4"/>
    <property type="match status" value="1"/>
</dbReference>
<accession>A0A8K0SBR3</accession>
<dbReference type="GO" id="GO:0008270">
    <property type="term" value="F:zinc ion binding"/>
    <property type="evidence" value="ECO:0007669"/>
    <property type="project" value="InterPro"/>
</dbReference>
<dbReference type="SMART" id="SM00906">
    <property type="entry name" value="Fungal_trans"/>
    <property type="match status" value="1"/>
</dbReference>
<dbReference type="PANTHER" id="PTHR31001">
    <property type="entry name" value="UNCHARACTERIZED TRANSCRIPTIONAL REGULATORY PROTEIN"/>
    <property type="match status" value="1"/>
</dbReference>
<evidence type="ECO:0000256" key="4">
    <source>
        <dbReference type="SAM" id="MobiDB-lite"/>
    </source>
</evidence>
<evidence type="ECO:0000256" key="3">
    <source>
        <dbReference type="ARBA" id="ARBA00023242"/>
    </source>
</evidence>
<dbReference type="PROSITE" id="PS00463">
    <property type="entry name" value="ZN2_CY6_FUNGAL_1"/>
    <property type="match status" value="1"/>
</dbReference>
<dbReference type="Gene3D" id="4.10.240.10">
    <property type="entry name" value="Zn(2)-C6 fungal-type DNA-binding domain"/>
    <property type="match status" value="1"/>
</dbReference>
<gene>
    <name evidence="6" type="ORF">BKA59DRAFT_461734</name>
</gene>
<dbReference type="GO" id="GO:0003677">
    <property type="term" value="F:DNA binding"/>
    <property type="evidence" value="ECO:0007669"/>
    <property type="project" value="InterPro"/>
</dbReference>
<evidence type="ECO:0000313" key="7">
    <source>
        <dbReference type="Proteomes" id="UP000813427"/>
    </source>
</evidence>
<comment type="subcellular location">
    <subcellularLocation>
        <location evidence="1">Nucleus</location>
    </subcellularLocation>
</comment>
<dbReference type="GO" id="GO:0000981">
    <property type="term" value="F:DNA-binding transcription factor activity, RNA polymerase II-specific"/>
    <property type="evidence" value="ECO:0007669"/>
    <property type="project" value="InterPro"/>
</dbReference>
<dbReference type="Pfam" id="PF04082">
    <property type="entry name" value="Fungal_trans"/>
    <property type="match status" value="1"/>
</dbReference>
<sequence length="663" mass="74222">MSSRPRTQPNRRIERSCAVCHRRKVRCNKTLPCSPCIRSGFECTYPIAGPPVRRAKKTTISDVASRISHMEKTIEAFKASQVVTPQPSESISSLTPTNTSIATPTTTFNGGELRESVPRSNTTERNRDEGLLLNKGRFSHYVNEILLSRVIEQEDDVRTALATPRDEPPREVNSPASPFNPMGLLSAKLSFPSLTSFHPPRKIAIHLWKVFVDVVDPCTKVTHIPTSETIVYTVANDPSKATAENLGLCFAIFYASITALTPEEVFGVTGEDKKEVLHRYRACLEQSLALADFLDNPTLTLVQALAICSAAMRVHNTGRAVWIMNGITLRAAQSIGLHRDGSKLGLPPFESEIRRRVWWHFLERDARGAEDYGLQNPSSSSVTGVEQPRNLHDSDLFPGMKELPPSRPDWTRMTLPLCNTQVSRAWARLSQMSCSEDGIPGEDVRKQVFEDAMSKVEAILQRCNPVIPEQRMTIRISQLVLRKVDVVSRRQWQALRQPDNQQSLATESDVLEAVELLEHANMMWQDDDMVPFRWIAQAFPQYHMMLYILRHLCVSPRGPSAARAFAAVEVHLENFKSCGSGPLSGLKWTVLTTLRDRAFLLMQRVEREGAAGLDGQGNNLQMGMASSGAGAMQDKVEGDFNLPDWNTILEEFPLEMEDFSLIF</sequence>
<dbReference type="AlphaFoldDB" id="A0A8K0SBR3"/>
<evidence type="ECO:0000313" key="6">
    <source>
        <dbReference type="EMBL" id="KAH7261743.1"/>
    </source>
</evidence>
<feature type="compositionally biased region" description="Polar residues" evidence="4">
    <location>
        <begin position="375"/>
        <end position="384"/>
    </location>
</feature>
<feature type="compositionally biased region" description="Low complexity" evidence="4">
    <location>
        <begin position="95"/>
        <end position="107"/>
    </location>
</feature>
<dbReference type="Proteomes" id="UP000813427">
    <property type="component" value="Unassembled WGS sequence"/>
</dbReference>
<name>A0A8K0SBR3_9HYPO</name>
<evidence type="ECO:0000256" key="2">
    <source>
        <dbReference type="ARBA" id="ARBA00022723"/>
    </source>
</evidence>